<organism evidence="3 4">
    <name type="scientific">Acanthaster planci</name>
    <name type="common">Crown-of-thorns starfish</name>
    <dbReference type="NCBI Taxonomy" id="133434"/>
    <lineage>
        <taxon>Eukaryota</taxon>
        <taxon>Metazoa</taxon>
        <taxon>Echinodermata</taxon>
        <taxon>Eleutherozoa</taxon>
        <taxon>Asterozoa</taxon>
        <taxon>Asteroidea</taxon>
        <taxon>Valvatacea</taxon>
        <taxon>Valvatida</taxon>
        <taxon>Acanthasteridae</taxon>
        <taxon>Acanthaster</taxon>
    </lineage>
</organism>
<dbReference type="Proteomes" id="UP000694845">
    <property type="component" value="Unplaced"/>
</dbReference>
<dbReference type="PANTHER" id="PTHR14684">
    <property type="entry name" value="THIOREDOXIN DOMAIN-CONTAINING PROTEIN 15"/>
    <property type="match status" value="1"/>
</dbReference>
<dbReference type="OMA" id="YCAFVMF"/>
<feature type="domain" description="Thioredoxin" evidence="2">
    <location>
        <begin position="245"/>
        <end position="311"/>
    </location>
</feature>
<dbReference type="KEGG" id="aplc:110990193"/>
<protein>
    <submittedName>
        <fullName evidence="4">Uncharacterized protein LOC110990193</fullName>
    </submittedName>
</protein>
<proteinExistence type="predicted"/>
<dbReference type="RefSeq" id="XP_022110789.1">
    <property type="nucleotide sequence ID" value="XM_022255097.1"/>
</dbReference>
<reference evidence="4" key="1">
    <citation type="submission" date="2025-08" db="UniProtKB">
        <authorList>
            <consortium name="RefSeq"/>
        </authorList>
    </citation>
    <scope>IDENTIFICATION</scope>
</reference>
<dbReference type="PANTHER" id="PTHR14684:SF2">
    <property type="entry name" value="THIOREDOXIN DOMAIN-CONTAINING PROTEIN 15"/>
    <property type="match status" value="1"/>
</dbReference>
<evidence type="ECO:0000313" key="4">
    <source>
        <dbReference type="RefSeq" id="XP_022110789.1"/>
    </source>
</evidence>
<dbReference type="GO" id="GO:0060271">
    <property type="term" value="P:cilium assembly"/>
    <property type="evidence" value="ECO:0007669"/>
    <property type="project" value="TreeGrafter"/>
</dbReference>
<evidence type="ECO:0000259" key="2">
    <source>
        <dbReference type="Pfam" id="PF00085"/>
    </source>
</evidence>
<sequence>MSKCVMRKQENKMAIPLTKSRRCMHFSVVFLVKLSMFTYLILDIVHSAEDKEISQEKGTDLFTSENHIQGRGSPDSASPDLMTSAEQENEEMFENILEKTWQQIGDLHGGIRPEVKMAKEGTVVTGKEYKRSRPDSSTPMDYIQLLASYMRPEVFHKFIEGLNKTLDAHKQYSHPEFTYVNTTEIHADGSQQHKVKYPCMHRPTGNRTLHVKIVNNTEMMELVSSVYHPPSQDNSSSVLGGYCAFVMFYAPWCKFSAKAAPAFNAIGRAFPDLEVLAIDAFQYNSLNTRFGIVAVPNVLLFHNSKPVMRFNYSQRTFDVFSGFIRNFTGLEPNSSVQVSEEDYLGPVPSVATEESDYALWLSWLFLITVLLWFLQQQVGSIIMDRIRVFAIYARQVWRTGELYDQVGVLVHEHHD</sequence>
<dbReference type="GO" id="GO:0005929">
    <property type="term" value="C:cilium"/>
    <property type="evidence" value="ECO:0007669"/>
    <property type="project" value="TreeGrafter"/>
</dbReference>
<dbReference type="Pfam" id="PF00085">
    <property type="entry name" value="Thioredoxin"/>
    <property type="match status" value="1"/>
</dbReference>
<keyword evidence="3" id="KW-1185">Reference proteome</keyword>
<dbReference type="InterPro" id="IPR036249">
    <property type="entry name" value="Thioredoxin-like_sf"/>
</dbReference>
<dbReference type="InterPro" id="IPR042418">
    <property type="entry name" value="TXNDC15"/>
</dbReference>
<evidence type="ECO:0000256" key="1">
    <source>
        <dbReference type="SAM" id="MobiDB-lite"/>
    </source>
</evidence>
<dbReference type="OrthoDB" id="1899781at2759"/>
<dbReference type="GeneID" id="110990193"/>
<dbReference type="SUPFAM" id="SSF52833">
    <property type="entry name" value="Thioredoxin-like"/>
    <property type="match status" value="1"/>
</dbReference>
<feature type="region of interest" description="Disordered" evidence="1">
    <location>
        <begin position="55"/>
        <end position="81"/>
    </location>
</feature>
<accession>A0A8B7ZZD3</accession>
<dbReference type="AlphaFoldDB" id="A0A8B7ZZD3"/>
<evidence type="ECO:0000313" key="3">
    <source>
        <dbReference type="Proteomes" id="UP000694845"/>
    </source>
</evidence>
<dbReference type="Gene3D" id="3.40.30.10">
    <property type="entry name" value="Glutaredoxin"/>
    <property type="match status" value="1"/>
</dbReference>
<name>A0A8B7ZZD3_ACAPL</name>
<gene>
    <name evidence="4" type="primary">LOC110990193</name>
</gene>
<dbReference type="InterPro" id="IPR013766">
    <property type="entry name" value="Thioredoxin_domain"/>
</dbReference>